<feature type="transmembrane region" description="Helical" evidence="9">
    <location>
        <begin position="74"/>
        <end position="93"/>
    </location>
</feature>
<keyword evidence="2" id="KW-1003">Cell membrane</keyword>
<dbReference type="GO" id="GO:0009103">
    <property type="term" value="P:lipopolysaccharide biosynthetic process"/>
    <property type="evidence" value="ECO:0007669"/>
    <property type="project" value="UniProtKB-ARBA"/>
</dbReference>
<evidence type="ECO:0000256" key="6">
    <source>
        <dbReference type="ARBA" id="ARBA00022989"/>
    </source>
</evidence>
<feature type="transmembrane region" description="Helical" evidence="9">
    <location>
        <begin position="38"/>
        <end position="62"/>
    </location>
</feature>
<proteinExistence type="predicted"/>
<name>A0A0A7I5J4_9BIFI</name>
<reference evidence="11 12" key="1">
    <citation type="journal article" date="2015" name="Genome Announc.">
        <title>Complete and Assembled Genome Sequence of Bifidobacterium kashiwanohense PV20-2, Isolated from the Feces of an Anemic Kenyan Infant.</title>
        <authorList>
            <person name="Vazquez-Gutierrez P."/>
            <person name="Lacroix C."/>
            <person name="Chassard C."/>
            <person name="Klumpp J."/>
            <person name="Jans C."/>
            <person name="Stevens M.J."/>
        </authorList>
    </citation>
    <scope>NUCLEOTIDE SEQUENCE [LARGE SCALE GENOMIC DNA]</scope>
    <source>
        <strain evidence="11 12">PV20-2</strain>
    </source>
</reference>
<dbReference type="Proteomes" id="UP000030625">
    <property type="component" value="Chromosome"/>
</dbReference>
<evidence type="ECO:0000256" key="3">
    <source>
        <dbReference type="ARBA" id="ARBA00022676"/>
    </source>
</evidence>
<dbReference type="GO" id="GO:0016763">
    <property type="term" value="F:pentosyltransferase activity"/>
    <property type="evidence" value="ECO:0007669"/>
    <property type="project" value="TreeGrafter"/>
</dbReference>
<dbReference type="AlphaFoldDB" id="A0A0A7I5J4"/>
<dbReference type="InterPro" id="IPR050297">
    <property type="entry name" value="LipidA_mod_glycosyltrf_83"/>
</dbReference>
<keyword evidence="7 9" id="KW-0472">Membrane</keyword>
<organism evidence="11 12">
    <name type="scientific">Bifidobacterium catenulatum PV20-2</name>
    <dbReference type="NCBI Taxonomy" id="1447716"/>
    <lineage>
        <taxon>Bacteria</taxon>
        <taxon>Bacillati</taxon>
        <taxon>Actinomycetota</taxon>
        <taxon>Actinomycetes</taxon>
        <taxon>Bifidobacteriales</taxon>
        <taxon>Bifidobacteriaceae</taxon>
        <taxon>Bifidobacterium</taxon>
    </lineage>
</organism>
<dbReference type="PANTHER" id="PTHR33908">
    <property type="entry name" value="MANNOSYLTRANSFERASE YKCB-RELATED"/>
    <property type="match status" value="1"/>
</dbReference>
<sequence length="572" mass="63752">MSSITSSAETQAKPNGSTAKSQQRRYIMPVVGNVLSRIILWMGIIVFSCIGLGALMFTTFYPSYTEKAEYLTNAAWPVVVLSIAAIAVVALLRRCNVLERINVNVLSWIVCCYMIVASTAWAIASDTFPAYDSLDLINAAKELGTDDMPMWNGWYMERYPYQMPFVMVIRLLLEMVGDGQLYIALEFLNAICAGATALLLVRLSRQLFSDKAAVMTGLFSFFFLPLFLYSTFAYGNVPSLPFALAAILWQAKFMETHTWRHLIFASMAITVSVLLKSTMIVVLMAMCLIFLLHAMVKRNWHGIAGIIVPIVVYAACSHGFFAMMEKKYDVVTDNGLGKTTWIAMGLQGDEYGNRLPDAPSWVTGSANPGWYNGYPWGWTADYNPEVAAADSEESIKRSLTRFVQNPTFAIRFFIQKQATIWFDPTYESLVNSNWSAVPSNHSSTPMSDRPMTHLVHSVYYGKTNTIILRASDAFQFLTLAAAATVLIGLRKRFRIEQLLPITVCLGIFCIYVLWEAKAQYAMPAYVVLLTYSGQGLLDIENGAARLMGKFSRIITGKHEQISTQLAADTGID</sequence>
<keyword evidence="5 9" id="KW-0812">Transmembrane</keyword>
<dbReference type="HOGENOM" id="CLU_024120_0_0_11"/>
<feature type="transmembrane region" description="Helical" evidence="9">
    <location>
        <begin position="213"/>
        <end position="234"/>
    </location>
</feature>
<evidence type="ECO:0000256" key="5">
    <source>
        <dbReference type="ARBA" id="ARBA00022692"/>
    </source>
</evidence>
<accession>A0A0A7I5J4</accession>
<evidence type="ECO:0000256" key="2">
    <source>
        <dbReference type="ARBA" id="ARBA00022475"/>
    </source>
</evidence>
<feature type="transmembrane region" description="Helical" evidence="9">
    <location>
        <begin position="181"/>
        <end position="201"/>
    </location>
</feature>
<evidence type="ECO:0000256" key="8">
    <source>
        <dbReference type="SAM" id="MobiDB-lite"/>
    </source>
</evidence>
<protein>
    <recommendedName>
        <fullName evidence="10">Glycosyltransferase RgtA/B/C/D-like domain-containing protein</fullName>
    </recommendedName>
</protein>
<feature type="transmembrane region" description="Helical" evidence="9">
    <location>
        <begin position="105"/>
        <end position="124"/>
    </location>
</feature>
<dbReference type="STRING" id="1447716.AH68_09370"/>
<dbReference type="GO" id="GO:0005886">
    <property type="term" value="C:plasma membrane"/>
    <property type="evidence" value="ECO:0007669"/>
    <property type="project" value="UniProtKB-SubCell"/>
</dbReference>
<keyword evidence="6 9" id="KW-1133">Transmembrane helix</keyword>
<evidence type="ECO:0000256" key="1">
    <source>
        <dbReference type="ARBA" id="ARBA00004651"/>
    </source>
</evidence>
<evidence type="ECO:0000256" key="9">
    <source>
        <dbReference type="SAM" id="Phobius"/>
    </source>
</evidence>
<evidence type="ECO:0000256" key="7">
    <source>
        <dbReference type="ARBA" id="ARBA00023136"/>
    </source>
</evidence>
<feature type="region of interest" description="Disordered" evidence="8">
    <location>
        <begin position="1"/>
        <end position="20"/>
    </location>
</feature>
<feature type="transmembrane region" description="Helical" evidence="9">
    <location>
        <begin position="498"/>
        <end position="514"/>
    </location>
</feature>
<evidence type="ECO:0000259" key="10">
    <source>
        <dbReference type="Pfam" id="PF13231"/>
    </source>
</evidence>
<evidence type="ECO:0000313" key="12">
    <source>
        <dbReference type="Proteomes" id="UP000030625"/>
    </source>
</evidence>
<comment type="subcellular location">
    <subcellularLocation>
        <location evidence="1">Cell membrane</location>
        <topology evidence="1">Multi-pass membrane protein</topology>
    </subcellularLocation>
</comment>
<feature type="transmembrane region" description="Helical" evidence="9">
    <location>
        <begin position="303"/>
        <end position="324"/>
    </location>
</feature>
<evidence type="ECO:0000313" key="11">
    <source>
        <dbReference type="EMBL" id="AIZ15522.1"/>
    </source>
</evidence>
<keyword evidence="3" id="KW-0328">Glycosyltransferase</keyword>
<feature type="transmembrane region" description="Helical" evidence="9">
    <location>
        <begin position="262"/>
        <end position="291"/>
    </location>
</feature>
<evidence type="ECO:0000256" key="4">
    <source>
        <dbReference type="ARBA" id="ARBA00022679"/>
    </source>
</evidence>
<dbReference type="KEGG" id="bka:AH68_09370"/>
<keyword evidence="4" id="KW-0808">Transferase</keyword>
<dbReference type="InterPro" id="IPR038731">
    <property type="entry name" value="RgtA/B/C-like"/>
</dbReference>
<dbReference type="EMBL" id="CP007456">
    <property type="protein sequence ID" value="AIZ15522.1"/>
    <property type="molecule type" value="Genomic_DNA"/>
</dbReference>
<gene>
    <name evidence="11" type="ORF">AH68_09370</name>
</gene>
<feature type="domain" description="Glycosyltransferase RgtA/B/C/D-like" evidence="10">
    <location>
        <begin position="168"/>
        <end position="312"/>
    </location>
</feature>
<dbReference type="PANTHER" id="PTHR33908:SF11">
    <property type="entry name" value="MEMBRANE PROTEIN"/>
    <property type="match status" value="1"/>
</dbReference>
<dbReference type="Pfam" id="PF13231">
    <property type="entry name" value="PMT_2"/>
    <property type="match status" value="1"/>
</dbReference>